<keyword evidence="4 7" id="KW-0472">Membrane</keyword>
<evidence type="ECO:0000256" key="5">
    <source>
        <dbReference type="SAM" id="Coils"/>
    </source>
</evidence>
<comment type="caution">
    <text evidence="9">The sequence shown here is derived from an EMBL/GenBank/DDBJ whole genome shotgun (WGS) entry which is preliminary data.</text>
</comment>
<dbReference type="PROSITE" id="PS50929">
    <property type="entry name" value="ABC_TM1F"/>
    <property type="match status" value="1"/>
</dbReference>
<keyword evidence="3 7" id="KW-1133">Transmembrane helix</keyword>
<dbReference type="InterPro" id="IPR011527">
    <property type="entry name" value="ABC1_TM_dom"/>
</dbReference>
<feature type="compositionally biased region" description="Basic and acidic residues" evidence="6">
    <location>
        <begin position="2010"/>
        <end position="2032"/>
    </location>
</feature>
<comment type="subcellular location">
    <subcellularLocation>
        <location evidence="1">Membrane</location>
        <topology evidence="1">Multi-pass membrane protein</topology>
    </subcellularLocation>
</comment>
<dbReference type="SUPFAM" id="SSF52540">
    <property type="entry name" value="P-loop containing nucleoside triphosphate hydrolases"/>
    <property type="match status" value="1"/>
</dbReference>
<evidence type="ECO:0000313" key="10">
    <source>
        <dbReference type="Proteomes" id="UP001189429"/>
    </source>
</evidence>
<dbReference type="Gene3D" id="3.40.50.300">
    <property type="entry name" value="P-loop containing nucleotide triphosphate hydrolases"/>
    <property type="match status" value="1"/>
</dbReference>
<feature type="compositionally biased region" description="Low complexity" evidence="6">
    <location>
        <begin position="2034"/>
        <end position="2047"/>
    </location>
</feature>
<name>A0ABN9S1P0_9DINO</name>
<dbReference type="Pfam" id="PF00005">
    <property type="entry name" value="ABC_tran"/>
    <property type="match status" value="1"/>
</dbReference>
<dbReference type="InterPro" id="IPR003439">
    <property type="entry name" value="ABC_transporter-like_ATP-bd"/>
</dbReference>
<feature type="compositionally biased region" description="Basic and acidic residues" evidence="6">
    <location>
        <begin position="1352"/>
        <end position="1361"/>
    </location>
</feature>
<dbReference type="InterPro" id="IPR039421">
    <property type="entry name" value="Type_1_exporter"/>
</dbReference>
<dbReference type="SUPFAM" id="SSF90123">
    <property type="entry name" value="ABC transporter transmembrane region"/>
    <property type="match status" value="1"/>
</dbReference>
<evidence type="ECO:0000313" key="9">
    <source>
        <dbReference type="EMBL" id="CAK0825580.1"/>
    </source>
</evidence>
<sequence>MMNAEFLLSKAMVMELTAGDKVVLAGVHEHALYWTNMEGKGYTMCSSCNEKLGMKTGGFVCLQCRNCEPGRYGFGGFQICMRCYRKHSIKVGDSSSAAGVGILRGDRGPKVAQKLTVVQYIRRLMTMIPPAAGFVSLFVVCGSQFLNTYIPSAQGDCITALVNGDEGKFDERVLVFAVLVFASAVMGYAMTVDCWRLGIMKRYVCTVQRIVFSDSETLTRPSAGEGVVHLRYMPVLPADTIIVYGAQGGAVDAVIVDMKRTAIGTGESQPSAKRFRLDSQTPLAERNGAPVTAATSADPMAPVAPGVTAGTLPGDALARRAPRRAPSDVFVGGQAAVARKPQILSASVFYLRAHWRLADRVGARAPKFGETIAAAQATQLLPRGAILAIDLEAQLAAGAAQVSPAPSIGDGEGDDGSGLSAFERSLAAELGGKTGQDELESFDAAWESDVAVEVCVAEPAAEPCPPAGPRARWRSGALPRRSRRTPLRGGAAPYVPLSLRSCVATAESVVEALGCGPLALADRAGRAPLPPDLGHARAERDAGGRASVDGMADASDAGSSRPSTRGPVEYADDVAPHLGGCCVVSDDIVEEPVGGSAIEHAVGMEPLVADSVGCTAGDGHSGSECGFVSFLGDFSVAAVARAAQGPKSGVESLLDWAEARALSVRLGSAAFTVQRRDQSASSAGAMARSPRGCGGGSRRSMSYWMCSCGEWNWGWRTACLGCGGAAPPWALESAAAKAKPQADKARRAATSAASTKSRTSASAASETPSGSSATAIERLQATVAQLEALHTEPPDGVDSCFTDVVGGQLEAKRAELFEAQRAAAEQKAPSLPLSTQLHKEANAIGKAQKRLRAARLGLEQKQAARNIAEAQLQKAQEELAMLDAGVEEASRALHALEEAAREEAEAQQRQRAVEWAGASQVPGLLMQLDKLPEAWGSSNFDVAWAAIRAQVEAVRALLAEAPAGPKRAPWAESCPMGDFSSEEGDHAGGSRPWQPQCAAVRGQAEQHGDARGEWPKVAQACKRELAAEAADLGPLAACSAGRAARPRERAGPTDAGPSSDASSGLQQLARSLYRQDALGPKDVDLCISTACGDTVLSACLPWSTHGNFSAEPGALQERMVSLDARPDAAVQVLVGPGRLPDISAAACRPCKGTAVRVRRRVGCTRWQVESCCWPWVLGSLPSALDEAVRQWVKVVGGALVGIHGADVGDLSRDPVRSEGPKVGLRPLCAVAERGPRHRRSARARAFRQALGGAIQGLTADGKQRLQPMRVAWCFRRVERLSGGVEAAAAVTCEGDEVEAHEHGNSEWGDRIGQAGVHERPEALAALQRCLAGSQRRDGSKCSASWSRAAAKEAVHKGDRLARRPAKAAPPPQVEDPGAGGPVAGLLAAGQLEANWQAWRQQEGARAGAGVGCWDVQCWTLQALSLEMPQAVRKRDSPTAGLDAEQLTALGAGLIGTPDVNEEEIAACSKGGACTVLGSRSGAAPCFNERHPDGKTDKSGRSQRSVWLRALHPGGRPRAGRRRAKGEGIPALHAQERCLEWLGIAAELAVCALSAASGAGSAPAAAAASAAAAGSPCKAPAAAPAAAAAACQPHRSPTTARAGLLGAFWITEEELPAAAGATADALEGRRVSRRLARCGAKSASVRKDIAFYDNAMTGQLNSRLNNDLRQAVSPVSIIINSFLANIVVLVIGFAICFNRSWKLTVLAFTVLSPMIHITTEFSKWASGLMATQYTYLADAQGAATQTLTNIRTVHSFSAQQMEQEQFELHTRKAMKVGLRSAWGMGGADLLSGLVQQAASFIVLFYGGHLALGRDGLEVGTIITFTLLWGNLSSAFKSLNNNLNQPVKAMSAGQRVFEVLDLQPDISTQGADTALGQQLGHIEVKLDHVEFTYQSRPDKKVLQSASLTLAAGKTTAVVGKSGCGKSTIAKLLMRFYDPQGGSVTLNGIDLRDMPLHSLRSNIGIVSQDTQLFRLSIRENITYGLRDGSYGEEDVERAAALANADEFIRALPEADIRKETDVTPGKNDEEKEVEGGRSSSSRNMTTSMRK</sequence>
<dbReference type="InterPro" id="IPR036640">
    <property type="entry name" value="ABC1_TM_sf"/>
</dbReference>
<protein>
    <recommendedName>
        <fullName evidence="8">ABC transmembrane type-1 domain-containing protein</fullName>
    </recommendedName>
</protein>
<evidence type="ECO:0000256" key="4">
    <source>
        <dbReference type="ARBA" id="ARBA00023136"/>
    </source>
</evidence>
<organism evidence="9 10">
    <name type="scientific">Prorocentrum cordatum</name>
    <dbReference type="NCBI Taxonomy" id="2364126"/>
    <lineage>
        <taxon>Eukaryota</taxon>
        <taxon>Sar</taxon>
        <taxon>Alveolata</taxon>
        <taxon>Dinophyceae</taxon>
        <taxon>Prorocentrales</taxon>
        <taxon>Prorocentraceae</taxon>
        <taxon>Prorocentrum</taxon>
    </lineage>
</organism>
<feature type="region of interest" description="Disordered" evidence="6">
    <location>
        <begin position="2010"/>
        <end position="2047"/>
    </location>
</feature>
<evidence type="ECO:0000256" key="7">
    <source>
        <dbReference type="SAM" id="Phobius"/>
    </source>
</evidence>
<feature type="compositionally biased region" description="Low complexity" evidence="6">
    <location>
        <begin position="748"/>
        <end position="772"/>
    </location>
</feature>
<keyword evidence="2 7" id="KW-0812">Transmembrane</keyword>
<gene>
    <name evidence="9" type="ORF">PCOR1329_LOCUS25677</name>
</gene>
<feature type="region of interest" description="Disordered" evidence="6">
    <location>
        <begin position="737"/>
        <end position="772"/>
    </location>
</feature>
<feature type="region of interest" description="Disordered" evidence="6">
    <location>
        <begin position="679"/>
        <end position="698"/>
    </location>
</feature>
<evidence type="ECO:0000256" key="6">
    <source>
        <dbReference type="SAM" id="MobiDB-lite"/>
    </source>
</evidence>
<keyword evidence="10" id="KW-1185">Reference proteome</keyword>
<dbReference type="Pfam" id="PF00664">
    <property type="entry name" value="ABC_membrane"/>
    <property type="match status" value="1"/>
</dbReference>
<dbReference type="PANTHER" id="PTHR43394">
    <property type="entry name" value="ATP-DEPENDENT PERMEASE MDL1, MITOCHONDRIAL"/>
    <property type="match status" value="1"/>
</dbReference>
<evidence type="ECO:0000259" key="8">
    <source>
        <dbReference type="PROSITE" id="PS50929"/>
    </source>
</evidence>
<feature type="domain" description="ABC transmembrane type-1" evidence="8">
    <location>
        <begin position="1645"/>
        <end position="1843"/>
    </location>
</feature>
<reference evidence="9" key="1">
    <citation type="submission" date="2023-10" db="EMBL/GenBank/DDBJ databases">
        <authorList>
            <person name="Chen Y."/>
            <person name="Shah S."/>
            <person name="Dougan E. K."/>
            <person name="Thang M."/>
            <person name="Chan C."/>
        </authorList>
    </citation>
    <scope>NUCLEOTIDE SEQUENCE [LARGE SCALE GENOMIC DNA]</scope>
</reference>
<feature type="transmembrane region" description="Helical" evidence="7">
    <location>
        <begin position="124"/>
        <end position="146"/>
    </location>
</feature>
<dbReference type="InterPro" id="IPR027417">
    <property type="entry name" value="P-loop_NTPase"/>
</dbReference>
<feature type="compositionally biased region" description="Basic and acidic residues" evidence="6">
    <location>
        <begin position="534"/>
        <end position="543"/>
    </location>
</feature>
<dbReference type="Proteomes" id="UP001189429">
    <property type="component" value="Unassembled WGS sequence"/>
</dbReference>
<feature type="region of interest" description="Disordered" evidence="6">
    <location>
        <begin position="962"/>
        <end position="1011"/>
    </location>
</feature>
<dbReference type="Gene3D" id="1.20.1560.10">
    <property type="entry name" value="ABC transporter type 1, transmembrane domain"/>
    <property type="match status" value="1"/>
</dbReference>
<feature type="transmembrane region" description="Helical" evidence="7">
    <location>
        <begin position="1670"/>
        <end position="1694"/>
    </location>
</feature>
<proteinExistence type="predicted"/>
<feature type="region of interest" description="Disordered" evidence="6">
    <location>
        <begin position="461"/>
        <end position="490"/>
    </location>
</feature>
<feature type="coiled-coil region" evidence="5">
    <location>
        <begin position="858"/>
        <end position="909"/>
    </location>
</feature>
<evidence type="ECO:0000256" key="1">
    <source>
        <dbReference type="ARBA" id="ARBA00004141"/>
    </source>
</evidence>
<feature type="region of interest" description="Disordered" evidence="6">
    <location>
        <begin position="1040"/>
        <end position="1065"/>
    </location>
</feature>
<feature type="transmembrane region" description="Helical" evidence="7">
    <location>
        <begin position="173"/>
        <end position="192"/>
    </location>
</feature>
<feature type="region of interest" description="Disordered" evidence="6">
    <location>
        <begin position="530"/>
        <end position="570"/>
    </location>
</feature>
<feature type="region of interest" description="Disordered" evidence="6">
    <location>
        <begin position="1352"/>
        <end position="1381"/>
    </location>
</feature>
<evidence type="ECO:0000256" key="3">
    <source>
        <dbReference type="ARBA" id="ARBA00022989"/>
    </source>
</evidence>
<evidence type="ECO:0000256" key="2">
    <source>
        <dbReference type="ARBA" id="ARBA00022692"/>
    </source>
</evidence>
<keyword evidence="5" id="KW-0175">Coiled coil</keyword>
<dbReference type="PANTHER" id="PTHR43394:SF5">
    <property type="entry name" value="ABC TRANSPORTER B FAMILY"/>
    <property type="match status" value="1"/>
</dbReference>
<accession>A0ABN9S1P0</accession>
<dbReference type="EMBL" id="CAUYUJ010009002">
    <property type="protein sequence ID" value="CAK0825580.1"/>
    <property type="molecule type" value="Genomic_DNA"/>
</dbReference>